<dbReference type="EMBL" id="JAINDJ010000002">
    <property type="protein sequence ID" value="KAG9455836.1"/>
    <property type="molecule type" value="Genomic_DNA"/>
</dbReference>
<dbReference type="InterPro" id="IPR002213">
    <property type="entry name" value="UDP_glucos_trans"/>
</dbReference>
<evidence type="ECO:0000313" key="3">
    <source>
        <dbReference type="EMBL" id="KAG9455836.1"/>
    </source>
</evidence>
<dbReference type="Proteomes" id="UP000825729">
    <property type="component" value="Unassembled WGS sequence"/>
</dbReference>
<keyword evidence="2" id="KW-0808">Transferase</keyword>
<dbReference type="PANTHER" id="PTHR11926:SF1412">
    <property type="entry name" value="UDP-GLYCOSYLTRANSFERASE 83A1-LIKE"/>
    <property type="match status" value="1"/>
</dbReference>
<evidence type="ECO:0000256" key="1">
    <source>
        <dbReference type="ARBA" id="ARBA00009995"/>
    </source>
</evidence>
<evidence type="ECO:0000256" key="2">
    <source>
        <dbReference type="ARBA" id="ARBA00022679"/>
    </source>
</evidence>
<proteinExistence type="inferred from homology"/>
<organism evidence="3 4">
    <name type="scientific">Aristolochia fimbriata</name>
    <name type="common">White veined hardy Dutchman's pipe vine</name>
    <dbReference type="NCBI Taxonomy" id="158543"/>
    <lineage>
        <taxon>Eukaryota</taxon>
        <taxon>Viridiplantae</taxon>
        <taxon>Streptophyta</taxon>
        <taxon>Embryophyta</taxon>
        <taxon>Tracheophyta</taxon>
        <taxon>Spermatophyta</taxon>
        <taxon>Magnoliopsida</taxon>
        <taxon>Magnoliidae</taxon>
        <taxon>Piperales</taxon>
        <taxon>Aristolochiaceae</taxon>
        <taxon>Aristolochia</taxon>
    </lineage>
</organism>
<evidence type="ECO:0000313" key="4">
    <source>
        <dbReference type="Proteomes" id="UP000825729"/>
    </source>
</evidence>
<reference evidence="3 4" key="1">
    <citation type="submission" date="2021-07" db="EMBL/GenBank/DDBJ databases">
        <title>The Aristolochia fimbriata genome: insights into angiosperm evolution, floral development and chemical biosynthesis.</title>
        <authorList>
            <person name="Jiao Y."/>
        </authorList>
    </citation>
    <scope>NUCLEOTIDE SEQUENCE [LARGE SCALE GENOMIC DNA]</scope>
    <source>
        <strain evidence="3">IBCAS-2021</strain>
        <tissue evidence="3">Leaf</tissue>
    </source>
</reference>
<dbReference type="CDD" id="cd03784">
    <property type="entry name" value="GT1_Gtf-like"/>
    <property type="match status" value="1"/>
</dbReference>
<dbReference type="FunFam" id="3.40.50.2000:FF:000061">
    <property type="entry name" value="UDP-glycosyltransferase 83A1"/>
    <property type="match status" value="1"/>
</dbReference>
<dbReference type="SUPFAM" id="SSF53756">
    <property type="entry name" value="UDP-Glycosyltransferase/glycogen phosphorylase"/>
    <property type="match status" value="1"/>
</dbReference>
<dbReference type="Pfam" id="PF00201">
    <property type="entry name" value="UDPGT"/>
    <property type="match status" value="1"/>
</dbReference>
<comment type="similarity">
    <text evidence="1">Belongs to the UDP-glycosyltransferase family.</text>
</comment>
<dbReference type="AlphaFoldDB" id="A0AAV7F7M8"/>
<comment type="caution">
    <text evidence="3">The sequence shown here is derived from an EMBL/GenBank/DDBJ whole genome shotgun (WGS) entry which is preliminary data.</text>
</comment>
<accession>A0AAV7F7M8</accession>
<sequence>MGKPRLLVVPYPAQGHVLPTMNLSRRLVNRGFKITFVITESFHSCLKDSQSKTGDCNGDIELVSISDLMAPDEGRNYPAGECVTIFNSIPTPLEKLIRAINEREEDKISCVIADASVGSAFLVARKLGIPKVGFLPFALGTLVLSLHIPKLIQDGIIDADGAPMGDEMIKISSAMPEMNPAHLVFNCFTDPEERRTMFDFSLANSRSVVEQPEWLLCNSFTEIEPWAFDLLPRALPIGPLISETDAGDSPGLFPVDDSTCSEWLDQHPDSSVVYAAFGSTSVFNQAQFQELALGLELTGRPFLWVVRPDLLGGGSGVVYPDGFEARVGRRGKLVSWAPQQSVLRHPSVACFVSHCGWNSTMEGLSNGVPFVCLPYIADQFINRSYICDVWKVGLGVKADDNGVVTKEMVKETVELLLSDPMIKIRAAEMKQQARRSVREGGNSFVKFNGFVDELLGRS</sequence>
<dbReference type="Gene3D" id="3.40.50.2000">
    <property type="entry name" value="Glycogen Phosphorylase B"/>
    <property type="match status" value="2"/>
</dbReference>
<dbReference type="GO" id="GO:0080044">
    <property type="term" value="F:quercetin 7-O-glucosyltransferase activity"/>
    <property type="evidence" value="ECO:0007669"/>
    <property type="project" value="TreeGrafter"/>
</dbReference>
<evidence type="ECO:0008006" key="5">
    <source>
        <dbReference type="Google" id="ProtNLM"/>
    </source>
</evidence>
<protein>
    <recommendedName>
        <fullName evidence="5">Glycosyltransferase</fullName>
    </recommendedName>
</protein>
<dbReference type="PANTHER" id="PTHR11926">
    <property type="entry name" value="GLUCOSYL/GLUCURONOSYL TRANSFERASES"/>
    <property type="match status" value="1"/>
</dbReference>
<dbReference type="FunFam" id="3.40.50.2000:FF:000108">
    <property type="entry name" value="UDP-glycosyltransferase 83A1"/>
    <property type="match status" value="1"/>
</dbReference>
<gene>
    <name evidence="3" type="ORF">H6P81_000344</name>
</gene>
<name>A0AAV7F7M8_ARIFI</name>
<dbReference type="GO" id="GO:0080043">
    <property type="term" value="F:quercetin 3-O-glucosyltransferase activity"/>
    <property type="evidence" value="ECO:0007669"/>
    <property type="project" value="TreeGrafter"/>
</dbReference>
<keyword evidence="4" id="KW-1185">Reference proteome</keyword>